<dbReference type="InterPro" id="IPR011011">
    <property type="entry name" value="Znf_FYVE_PHD"/>
</dbReference>
<dbReference type="Pfam" id="PF26054">
    <property type="entry name" value="PHD_G2E3"/>
    <property type="match status" value="1"/>
</dbReference>
<feature type="compositionally biased region" description="Polar residues" evidence="10">
    <location>
        <begin position="340"/>
        <end position="349"/>
    </location>
</feature>
<organism evidence="13 14">
    <name type="scientific">Galleria mellonella</name>
    <name type="common">Greater wax moth</name>
    <dbReference type="NCBI Taxonomy" id="7137"/>
    <lineage>
        <taxon>Eukaryota</taxon>
        <taxon>Metazoa</taxon>
        <taxon>Ecdysozoa</taxon>
        <taxon>Arthropoda</taxon>
        <taxon>Hexapoda</taxon>
        <taxon>Insecta</taxon>
        <taxon>Pterygota</taxon>
        <taxon>Neoptera</taxon>
        <taxon>Endopterygota</taxon>
        <taxon>Lepidoptera</taxon>
        <taxon>Glossata</taxon>
        <taxon>Ditrysia</taxon>
        <taxon>Pyraloidea</taxon>
        <taxon>Pyralidae</taxon>
        <taxon>Galleriinae</taxon>
        <taxon>Galleria</taxon>
    </lineage>
</organism>
<comment type="pathway">
    <text evidence="2">Protein modification; protein ubiquitination.</text>
</comment>
<gene>
    <name evidence="14" type="primary">LOC113513170</name>
</gene>
<evidence type="ECO:0000256" key="10">
    <source>
        <dbReference type="SAM" id="MobiDB-lite"/>
    </source>
</evidence>
<dbReference type="GeneID" id="113513170"/>
<proteinExistence type="predicted"/>
<comment type="subcellular location">
    <subcellularLocation>
        <location evidence="1">Nucleus</location>
    </subcellularLocation>
</comment>
<evidence type="ECO:0000259" key="12">
    <source>
        <dbReference type="PROSITE" id="PS51805"/>
    </source>
</evidence>
<feature type="domain" description="RING-type" evidence="11">
    <location>
        <begin position="183"/>
        <end position="233"/>
    </location>
</feature>
<keyword evidence="3" id="KW-0808">Transferase</keyword>
<keyword evidence="5 9" id="KW-0863">Zinc-finger</keyword>
<name>A0ABM3MAX1_GALME</name>
<protein>
    <submittedName>
        <fullName evidence="14">Uncharacterized protein LOC113513170</fullName>
    </submittedName>
</protein>
<accession>A0ABM3MAX1</accession>
<dbReference type="RefSeq" id="XP_052748277.1">
    <property type="nucleotide sequence ID" value="XM_052892317.1"/>
</dbReference>
<dbReference type="Gene3D" id="3.30.40.10">
    <property type="entry name" value="Zinc/RING finger domain, C3HC4 (zinc finger)"/>
    <property type="match status" value="2"/>
</dbReference>
<dbReference type="InterPro" id="IPR042013">
    <property type="entry name" value="PHF7/G2E3_ePHD"/>
</dbReference>
<feature type="domain" description="PHD-type" evidence="12">
    <location>
        <begin position="22"/>
        <end position="137"/>
    </location>
</feature>
<keyword evidence="6" id="KW-0833">Ubl conjugation pathway</keyword>
<evidence type="ECO:0000256" key="7">
    <source>
        <dbReference type="ARBA" id="ARBA00022833"/>
    </source>
</evidence>
<keyword evidence="13" id="KW-1185">Reference proteome</keyword>
<evidence type="ECO:0000256" key="1">
    <source>
        <dbReference type="ARBA" id="ARBA00004123"/>
    </source>
</evidence>
<reference evidence="14" key="1">
    <citation type="submission" date="2025-08" db="UniProtKB">
        <authorList>
            <consortium name="RefSeq"/>
        </authorList>
    </citation>
    <scope>IDENTIFICATION</scope>
    <source>
        <tissue evidence="14">Whole larvae</tissue>
    </source>
</reference>
<dbReference type="InterPro" id="IPR051188">
    <property type="entry name" value="PHD-type_Zinc_Finger"/>
</dbReference>
<feature type="region of interest" description="Disordered" evidence="10">
    <location>
        <begin position="563"/>
        <end position="593"/>
    </location>
</feature>
<dbReference type="Pfam" id="PF13771">
    <property type="entry name" value="zf-HC5HC2H"/>
    <property type="match status" value="1"/>
</dbReference>
<keyword evidence="4" id="KW-0479">Metal-binding</keyword>
<dbReference type="PROSITE" id="PS51805">
    <property type="entry name" value="EPHD"/>
    <property type="match status" value="1"/>
</dbReference>
<dbReference type="PANTHER" id="PTHR12420">
    <property type="entry name" value="PHD FINGER PROTEIN"/>
    <property type="match status" value="1"/>
</dbReference>
<dbReference type="InterPro" id="IPR001841">
    <property type="entry name" value="Znf_RING"/>
</dbReference>
<evidence type="ECO:0000256" key="6">
    <source>
        <dbReference type="ARBA" id="ARBA00022786"/>
    </source>
</evidence>
<evidence type="ECO:0000256" key="4">
    <source>
        <dbReference type="ARBA" id="ARBA00022723"/>
    </source>
</evidence>
<evidence type="ECO:0000256" key="9">
    <source>
        <dbReference type="PROSITE-ProRule" id="PRU00175"/>
    </source>
</evidence>
<dbReference type="SUPFAM" id="SSF57903">
    <property type="entry name" value="FYVE/PHD zinc finger"/>
    <property type="match status" value="1"/>
</dbReference>
<evidence type="ECO:0000313" key="14">
    <source>
        <dbReference type="RefSeq" id="XP_052748277.1"/>
    </source>
</evidence>
<feature type="compositionally biased region" description="Low complexity" evidence="10">
    <location>
        <begin position="579"/>
        <end position="593"/>
    </location>
</feature>
<keyword evidence="7" id="KW-0862">Zinc</keyword>
<evidence type="ECO:0000256" key="8">
    <source>
        <dbReference type="ARBA" id="ARBA00023242"/>
    </source>
</evidence>
<dbReference type="CDD" id="cd15669">
    <property type="entry name" value="ePHD_PHF7_G2E3_like"/>
    <property type="match status" value="1"/>
</dbReference>
<dbReference type="InterPro" id="IPR001965">
    <property type="entry name" value="Znf_PHD"/>
</dbReference>
<feature type="region of interest" description="Disordered" evidence="10">
    <location>
        <begin position="316"/>
        <end position="360"/>
    </location>
</feature>
<evidence type="ECO:0000259" key="11">
    <source>
        <dbReference type="PROSITE" id="PS50089"/>
    </source>
</evidence>
<evidence type="ECO:0000256" key="5">
    <source>
        <dbReference type="ARBA" id="ARBA00022771"/>
    </source>
</evidence>
<dbReference type="InterPro" id="IPR034732">
    <property type="entry name" value="EPHD"/>
</dbReference>
<evidence type="ECO:0000313" key="13">
    <source>
        <dbReference type="Proteomes" id="UP001652740"/>
    </source>
</evidence>
<dbReference type="InterPro" id="IPR013083">
    <property type="entry name" value="Znf_RING/FYVE/PHD"/>
</dbReference>
<dbReference type="InterPro" id="IPR059102">
    <property type="entry name" value="PHD_PHF7/G2E3-like"/>
</dbReference>
<sequence>MSSRKVASRRTKVLAKLVTREKGPCVFCRDDVDDEIIYGKLYAIGDIKCHYFCVLLSCCLVQKGKDEEGLFGFLYPDILAEVERSKKHRCSYCGRDGASLGCSVSQCRKQFHLPCGRRRMAVSLFYGTYKSYCQNHAPKQIIAPNIMVNARIRMAKARKKEQHATLDRDGCSSDSNICEETVCVICYEEVAGYPTPETFWPPCCARDAWFHRTCLQRMALSAGMHYLKCPLCNDKDNFYEAVISQGYYVPDRDAAWELEQNAFAEIYEREAACDAIWCQCPRGRRHDGDGPWDIKLCILCGSSGIHLHCLTMDSESSGEDSSGSTGDSTNSTDDSPPGTVYSNRSTGESNRGPGGSASASGNFTEGSMVCGVHPEHYVCRVCRPAAPEDLETLANSIEAVIQAERAPAQAARPLMRARMSLRRTKAHAASSSSTSQDCIQIKTEKDEKDWNTVSSRQQLNLKPPRRPLVEATVLRNIDIKSPGKLLEHSIIEVTHQSEIAIDAKLLEKVRRNFKKPKPLCVKKRIVTDIIENFLNASTKESPKNKEPVKEWCSPKKLTEIKCENEEQENIPPSKSQYNSPLKTSKTTPKKLSSPISVDEETQDCCIVTPIKTECIDVDESSSSTFQLPPEFIADHSDDSLPIIDTPKLKTVDIKKDSSLEISENNEVVNINVVQMEQTSPNVDFIKQLNIKSPNKSKKCAFKFSPLDKETLESENVDIDVESFKNQYLNEVVRDFKCKFKHNHSEGVNTGKKLKTPIDFAIEANRKRKFTDMKKSGKRKKVSKNKYVECNVKCEPDTEIELSNNDSNLKLSLASKRRKKKRKKSTNLSIKDKNIKVKIRWRERQLKLKITDSQKRKKDLSSPKSLKQYVLKYNEGSSKDVLEKPARDVTPIKRKYVKLEKSPDNLKQTSIQSFFKLVPKNE</sequence>
<dbReference type="Proteomes" id="UP001652740">
    <property type="component" value="Unplaced"/>
</dbReference>
<evidence type="ECO:0000256" key="2">
    <source>
        <dbReference type="ARBA" id="ARBA00004906"/>
    </source>
</evidence>
<dbReference type="PANTHER" id="PTHR12420:SF42">
    <property type="entry name" value="G2_M PHASE-SPECIFIC E3 UBIQUITIN-PROTEIN LIGASE"/>
    <property type="match status" value="1"/>
</dbReference>
<dbReference type="SMART" id="SM00249">
    <property type="entry name" value="PHD"/>
    <property type="match status" value="2"/>
</dbReference>
<keyword evidence="8" id="KW-0539">Nucleus</keyword>
<evidence type="ECO:0000256" key="3">
    <source>
        <dbReference type="ARBA" id="ARBA00022679"/>
    </source>
</evidence>
<dbReference type="PROSITE" id="PS50089">
    <property type="entry name" value="ZF_RING_2"/>
    <property type="match status" value="1"/>
</dbReference>
<feature type="compositionally biased region" description="Low complexity" evidence="10">
    <location>
        <begin position="316"/>
        <end position="339"/>
    </location>
</feature>